<dbReference type="Pfam" id="PF02645">
    <property type="entry name" value="DegV"/>
    <property type="match status" value="1"/>
</dbReference>
<organism evidence="2 3">
    <name type="scientific">Soehngenia longivitae</name>
    <dbReference type="NCBI Taxonomy" id="2562294"/>
    <lineage>
        <taxon>Bacteria</taxon>
        <taxon>Bacillati</taxon>
        <taxon>Bacillota</taxon>
        <taxon>Tissierellia</taxon>
        <taxon>Tissierellales</taxon>
        <taxon>Tissierellaceae</taxon>
        <taxon>Soehngenia</taxon>
    </lineage>
</organism>
<dbReference type="Gene3D" id="3.40.50.10170">
    <property type="match status" value="1"/>
</dbReference>
<gene>
    <name evidence="2" type="ORF">E4100_00910</name>
</gene>
<dbReference type="AlphaFoldDB" id="A0A4Z0D9Y5"/>
<dbReference type="RefSeq" id="WP_135269930.1">
    <property type="nucleotide sequence ID" value="NZ_SRIB01000001.1"/>
</dbReference>
<evidence type="ECO:0000256" key="1">
    <source>
        <dbReference type="ARBA" id="ARBA00023121"/>
    </source>
</evidence>
<dbReference type="GO" id="GO:0008289">
    <property type="term" value="F:lipid binding"/>
    <property type="evidence" value="ECO:0007669"/>
    <property type="project" value="UniProtKB-KW"/>
</dbReference>
<reference evidence="2 3" key="1">
    <citation type="submission" date="2019-03" db="EMBL/GenBank/DDBJ databases">
        <title>Draft genome sequence data and analysis of a Fermenting Bacterium, Soehngenia longevitae strain 1933PT, isolated from petroleum reservoir in Azerbaijan.</title>
        <authorList>
            <person name="Grouzdev D.S."/>
            <person name="Bidzhieva S.K."/>
            <person name="Sokolova D.S."/>
            <person name="Tourova T.P."/>
            <person name="Poltaraus A.B."/>
            <person name="Nazina T.N."/>
        </authorList>
    </citation>
    <scope>NUCLEOTIDE SEQUENCE [LARGE SCALE GENOMIC DNA]</scope>
    <source>
        <strain evidence="2 3">1933P</strain>
    </source>
</reference>
<dbReference type="PROSITE" id="PS51482">
    <property type="entry name" value="DEGV"/>
    <property type="match status" value="1"/>
</dbReference>
<evidence type="ECO:0000313" key="3">
    <source>
        <dbReference type="Proteomes" id="UP000298381"/>
    </source>
</evidence>
<dbReference type="PANTHER" id="PTHR33434">
    <property type="entry name" value="DEGV DOMAIN-CONTAINING PROTEIN DR_1986-RELATED"/>
    <property type="match status" value="1"/>
</dbReference>
<accession>A0A4Z0D9Y5</accession>
<dbReference type="InterPro" id="IPR003797">
    <property type="entry name" value="DegV"/>
</dbReference>
<dbReference type="Gene3D" id="3.30.1180.10">
    <property type="match status" value="1"/>
</dbReference>
<dbReference type="PANTHER" id="PTHR33434:SF2">
    <property type="entry name" value="FATTY ACID-BINDING PROTEIN TM_1468"/>
    <property type="match status" value="1"/>
</dbReference>
<dbReference type="EMBL" id="SRIB01000001">
    <property type="protein sequence ID" value="TFZ41726.1"/>
    <property type="molecule type" value="Genomic_DNA"/>
</dbReference>
<keyword evidence="3" id="KW-1185">Reference proteome</keyword>
<dbReference type="InterPro" id="IPR050270">
    <property type="entry name" value="DegV_domain_contain"/>
</dbReference>
<protein>
    <submittedName>
        <fullName evidence="2">DegV family protein</fullName>
    </submittedName>
</protein>
<evidence type="ECO:0000313" key="2">
    <source>
        <dbReference type="EMBL" id="TFZ41726.1"/>
    </source>
</evidence>
<comment type="caution">
    <text evidence="2">The sequence shown here is derived from an EMBL/GenBank/DDBJ whole genome shotgun (WGS) entry which is preliminary data.</text>
</comment>
<sequence>MTVKVVIDSICSPSTDLVEKYDIPIVPINIHVGDTIFEDVIEVDARDLYQKLENDEEKITTSAPSYERFLIEFKKSLDTHDDCLCMTVASTVSNTYSLAMKARDEFDEDKRNRIHVFDTNTAGPASSLLVMEAIEMANKGKNIDDILSTLNELKPNAKFALILSTLKYVQRSGRVGKVTSIAGDLFNIKPLIYLNNGEIKFFGRARGMNQGYKMMIDEFKKDTLEKEMIRVAISHSNVEEEALTLKNMIKEIYPDLSVDISPLTLAIGLHVGPGVVSIGYIYK</sequence>
<proteinExistence type="predicted"/>
<name>A0A4Z0D9Y5_9FIRM</name>
<dbReference type="SUPFAM" id="SSF82549">
    <property type="entry name" value="DAK1/DegV-like"/>
    <property type="match status" value="1"/>
</dbReference>
<keyword evidence="1" id="KW-0446">Lipid-binding</keyword>
<dbReference type="InterPro" id="IPR043168">
    <property type="entry name" value="DegV_C"/>
</dbReference>
<dbReference type="Proteomes" id="UP000298381">
    <property type="component" value="Unassembled WGS sequence"/>
</dbReference>
<dbReference type="NCBIfam" id="TIGR00762">
    <property type="entry name" value="DegV"/>
    <property type="match status" value="1"/>
</dbReference>
<dbReference type="OrthoDB" id="9780660at2"/>